<feature type="compositionally biased region" description="Basic and acidic residues" evidence="6">
    <location>
        <begin position="761"/>
        <end position="771"/>
    </location>
</feature>
<feature type="compositionally biased region" description="Polar residues" evidence="6">
    <location>
        <begin position="929"/>
        <end position="945"/>
    </location>
</feature>
<evidence type="ECO:0000256" key="3">
    <source>
        <dbReference type="ARBA" id="ARBA00022670"/>
    </source>
</evidence>
<dbReference type="FunFam" id="1.10.418.20:FF:000004">
    <property type="entry name" value="sentrin-specific protease 7 isoform X1"/>
    <property type="match status" value="1"/>
</dbReference>
<comment type="similarity">
    <text evidence="1">Belongs to the peptidase C48 family.</text>
</comment>
<dbReference type="InterPro" id="IPR003653">
    <property type="entry name" value="Peptidase_C48_C"/>
</dbReference>
<dbReference type="SUPFAM" id="SSF54001">
    <property type="entry name" value="Cysteine proteinases"/>
    <property type="match status" value="1"/>
</dbReference>
<dbReference type="Proteomes" id="UP000593567">
    <property type="component" value="Unassembled WGS sequence"/>
</dbReference>
<dbReference type="InterPro" id="IPR038765">
    <property type="entry name" value="Papain-like_cys_pep_sf"/>
</dbReference>
<dbReference type="Gene3D" id="3.40.395.10">
    <property type="entry name" value="Adenoviral Proteinase, Chain A"/>
    <property type="match status" value="1"/>
</dbReference>
<dbReference type="PANTHER" id="PTHR46896">
    <property type="entry name" value="SENTRIN-SPECIFIC PROTEASE"/>
    <property type="match status" value="1"/>
</dbReference>
<dbReference type="PROSITE" id="PS50600">
    <property type="entry name" value="ULP_PROTEASE"/>
    <property type="match status" value="1"/>
</dbReference>
<feature type="compositionally biased region" description="Low complexity" evidence="6">
    <location>
        <begin position="483"/>
        <end position="495"/>
    </location>
</feature>
<dbReference type="GO" id="GO:0016926">
    <property type="term" value="P:protein desumoylation"/>
    <property type="evidence" value="ECO:0007669"/>
    <property type="project" value="TreeGrafter"/>
</dbReference>
<sequence>MISQGYPAIQSTKLKLVRTEAGKGTAEKHHTSKAATPTVRSFYGRKVTVKDYSDDDPVWTPSRARSRGGGKALGRRGRKAEAEVYVISSSDDESDEYIPAPTSRSTTKRQEPLQQSSATHSMGRGRGRAGNSGHVLKPDLTHIPELYMKCTKITMGSLQGKPNEPLHIAISGVDISLETETQAVKIRLDNRDVRECLGCTHQNLPVLFFRANESFGVKVRNALGMSDSSQNPYYDPDSTNVQHKYIVGYLDDKAQITNFGWRLQEVFRAISLQYQTGGVLLRFIELHVAENLLAKITGKEGHSSTLSALDELAMSYDDDISHEYNPDLVFEGPVRKMFQYPFPPSVGSEIVTNADYFCLHEGEFLNDVIIRFYLRYLSEEVLSAADRERTYVFSSFFYTKLVRPLTVQASRDTKKSLAEKRHAGVKTWTKNVDIFSKDFLIIPINEHSHWYLAIICFPYLDGIVYAQSNKPSAEDNLVSSTTSEDSQVQQVSGSESGDKVEPPSDVGDKQKTVVTNSSPTSPSTQQAPSAPSQSPAPSQSSTALATAAEATTSPNLLSATSSETSMLPADLFGFEESEDDEPKTASSHKIIEKRPCILIFDSLAGPGHSSVVKALRDYLAVEWQVRKGTTKSFSSPRVKGSNVKCPQQNNYSDCGVYLLQYVETFFQKPITDWSIPIKATRNWFDYSVIKHKRSDIKALITKLEKEYAARPTPARGRPRTRPLPPTTQSETTATGANLLVLEGGAPSHKVDDSSVGEADNGLEKQKPNKTEESEDDVPAAKKVKPEESNTEVMGCDPALSSAAGTKKLVVQLSKYHDSEREAAEQATVSNTDKVTDGIETVVDSAETVGGAETVVDSAETVGGAETVRDGAETVRDAAETVRDGAETMAGKVEKVADGDAKVRVEVEHMEVKEDSSSSELLDITRHFTTSTESHSGTEAMDQSSLAPAAEAMQTESPVKAVAEQDDADMQTDEHE</sequence>
<dbReference type="GO" id="GO:0005634">
    <property type="term" value="C:nucleus"/>
    <property type="evidence" value="ECO:0007669"/>
    <property type="project" value="TreeGrafter"/>
</dbReference>
<feature type="compositionally biased region" description="Low complexity" evidence="6">
    <location>
        <begin position="517"/>
        <end position="554"/>
    </location>
</feature>
<evidence type="ECO:0000256" key="1">
    <source>
        <dbReference type="ARBA" id="ARBA00005234"/>
    </source>
</evidence>
<dbReference type="GO" id="GO:0005737">
    <property type="term" value="C:cytoplasm"/>
    <property type="evidence" value="ECO:0007669"/>
    <property type="project" value="TreeGrafter"/>
</dbReference>
<dbReference type="OrthoDB" id="442460at2759"/>
<feature type="region of interest" description="Disordered" evidence="6">
    <location>
        <begin position="53"/>
        <end position="137"/>
    </location>
</feature>
<feature type="region of interest" description="Disordered" evidence="6">
    <location>
        <begin position="473"/>
        <end position="562"/>
    </location>
</feature>
<evidence type="ECO:0000313" key="8">
    <source>
        <dbReference type="EMBL" id="KAF6034823.1"/>
    </source>
</evidence>
<proteinExistence type="inferred from homology"/>
<accession>A0A7J7K9A6</accession>
<comment type="caution">
    <text evidence="8">The sequence shown here is derived from an EMBL/GenBank/DDBJ whole genome shotgun (WGS) entry which is preliminary data.</text>
</comment>
<keyword evidence="9" id="KW-1185">Reference proteome</keyword>
<evidence type="ECO:0000256" key="2">
    <source>
        <dbReference type="ARBA" id="ARBA00022553"/>
    </source>
</evidence>
<feature type="compositionally biased region" description="Acidic residues" evidence="6">
    <location>
        <begin position="963"/>
        <end position="975"/>
    </location>
</feature>
<feature type="compositionally biased region" description="Basic residues" evidence="6">
    <location>
        <begin position="64"/>
        <end position="78"/>
    </location>
</feature>
<dbReference type="GO" id="GO:0070139">
    <property type="term" value="F:SUMO-specific endopeptidase activity"/>
    <property type="evidence" value="ECO:0007669"/>
    <property type="project" value="TreeGrafter"/>
</dbReference>
<gene>
    <name evidence="8" type="ORF">EB796_006868</name>
</gene>
<reference evidence="8" key="1">
    <citation type="submission" date="2020-06" db="EMBL/GenBank/DDBJ databases">
        <title>Draft genome of Bugula neritina, a colonial animal packing powerful symbionts and potential medicines.</title>
        <authorList>
            <person name="Rayko M."/>
        </authorList>
    </citation>
    <scope>NUCLEOTIDE SEQUENCE [LARGE SCALE GENOMIC DNA]</scope>
    <source>
        <strain evidence="8">Kwan_BN1</strain>
    </source>
</reference>
<dbReference type="Pfam" id="PF02902">
    <property type="entry name" value="Peptidase_C48"/>
    <property type="match status" value="2"/>
</dbReference>
<evidence type="ECO:0000256" key="6">
    <source>
        <dbReference type="SAM" id="MobiDB-lite"/>
    </source>
</evidence>
<dbReference type="PANTHER" id="PTHR46896:SF3">
    <property type="entry name" value="FI06413P-RELATED"/>
    <property type="match status" value="1"/>
</dbReference>
<feature type="compositionally biased region" description="Basic and acidic residues" evidence="6">
    <location>
        <begin position="496"/>
        <end position="511"/>
    </location>
</feature>
<evidence type="ECO:0000256" key="5">
    <source>
        <dbReference type="ARBA" id="ARBA00022801"/>
    </source>
</evidence>
<dbReference type="GO" id="GO:0006508">
    <property type="term" value="P:proteolysis"/>
    <property type="evidence" value="ECO:0007669"/>
    <property type="project" value="UniProtKB-KW"/>
</dbReference>
<dbReference type="InterPro" id="IPR051947">
    <property type="entry name" value="Sentrin-specific_protease"/>
</dbReference>
<evidence type="ECO:0000259" key="7">
    <source>
        <dbReference type="PROSITE" id="PS50600"/>
    </source>
</evidence>
<dbReference type="AlphaFoldDB" id="A0A7J7K9A6"/>
<evidence type="ECO:0000256" key="4">
    <source>
        <dbReference type="ARBA" id="ARBA00022786"/>
    </source>
</evidence>
<organism evidence="8 9">
    <name type="scientific">Bugula neritina</name>
    <name type="common">Brown bryozoan</name>
    <name type="synonym">Sertularia neritina</name>
    <dbReference type="NCBI Taxonomy" id="10212"/>
    <lineage>
        <taxon>Eukaryota</taxon>
        <taxon>Metazoa</taxon>
        <taxon>Spiralia</taxon>
        <taxon>Lophotrochozoa</taxon>
        <taxon>Bryozoa</taxon>
        <taxon>Gymnolaemata</taxon>
        <taxon>Cheilostomatida</taxon>
        <taxon>Flustrina</taxon>
        <taxon>Buguloidea</taxon>
        <taxon>Bugulidae</taxon>
        <taxon>Bugula</taxon>
    </lineage>
</organism>
<keyword evidence="3" id="KW-0645">Protease</keyword>
<keyword evidence="2" id="KW-0597">Phosphoprotein</keyword>
<dbReference type="FunFam" id="1.10.418.20:FF:000001">
    <property type="entry name" value="sentrin-specific protease 6 isoform X1"/>
    <property type="match status" value="1"/>
</dbReference>
<dbReference type="Gene3D" id="1.10.418.20">
    <property type="match status" value="1"/>
</dbReference>
<keyword evidence="4" id="KW-0833">Ubl conjugation pathway</keyword>
<evidence type="ECO:0000313" key="9">
    <source>
        <dbReference type="Proteomes" id="UP000593567"/>
    </source>
</evidence>
<feature type="region of interest" description="Disordered" evidence="6">
    <location>
        <begin position="707"/>
        <end position="798"/>
    </location>
</feature>
<feature type="compositionally biased region" description="Polar residues" evidence="6">
    <location>
        <begin position="473"/>
        <end position="482"/>
    </location>
</feature>
<dbReference type="EMBL" id="VXIV02000991">
    <property type="protein sequence ID" value="KAF6034823.1"/>
    <property type="molecule type" value="Genomic_DNA"/>
</dbReference>
<protein>
    <submittedName>
        <fullName evidence="8">SENP6</fullName>
    </submittedName>
</protein>
<feature type="region of interest" description="Disordered" evidence="6">
    <location>
        <begin position="929"/>
        <end position="975"/>
    </location>
</feature>
<name>A0A7J7K9A6_BUGNE</name>
<keyword evidence="5" id="KW-0378">Hydrolase</keyword>
<feature type="domain" description="Ubiquitin-like protease family profile" evidence="7">
    <location>
        <begin position="349"/>
        <end position="665"/>
    </location>
</feature>